<dbReference type="EMBL" id="ABOX02000082">
    <property type="protein sequence ID" value="EEF57170.1"/>
    <property type="molecule type" value="Genomic_DNA"/>
</dbReference>
<proteinExistence type="predicted"/>
<dbReference type="AlphaFoldDB" id="B9XSL0"/>
<reference evidence="1 2" key="1">
    <citation type="journal article" date="2011" name="J. Bacteriol.">
        <title>Genome sequence of 'Pedosphaera parvula' Ellin514, an aerobic Verrucomicrobial isolate from pasture soil.</title>
        <authorList>
            <person name="Kant R."/>
            <person name="van Passel M.W."/>
            <person name="Sangwan P."/>
            <person name="Palva A."/>
            <person name="Lucas S."/>
            <person name="Copeland A."/>
            <person name="Lapidus A."/>
            <person name="Glavina Del Rio T."/>
            <person name="Dalin E."/>
            <person name="Tice H."/>
            <person name="Bruce D."/>
            <person name="Goodwin L."/>
            <person name="Pitluck S."/>
            <person name="Chertkov O."/>
            <person name="Larimer F.W."/>
            <person name="Land M.L."/>
            <person name="Hauser L."/>
            <person name="Brettin T.S."/>
            <person name="Detter J.C."/>
            <person name="Han S."/>
            <person name="de Vos W.M."/>
            <person name="Janssen P.H."/>
            <person name="Smidt H."/>
        </authorList>
    </citation>
    <scope>NUCLEOTIDE SEQUENCE [LARGE SCALE GENOMIC DNA]</scope>
    <source>
        <strain evidence="1 2">Ellin514</strain>
    </source>
</reference>
<dbReference type="RefSeq" id="WP_007418793.1">
    <property type="nucleotide sequence ID" value="NZ_ABOX02000082.1"/>
</dbReference>
<gene>
    <name evidence="1" type="ORF">Cflav_PD0136</name>
</gene>
<keyword evidence="2" id="KW-1185">Reference proteome</keyword>
<dbReference type="Proteomes" id="UP000003688">
    <property type="component" value="Unassembled WGS sequence"/>
</dbReference>
<dbReference type="OrthoDB" id="7060727at2"/>
<accession>B9XSL0</accession>
<name>B9XSL0_PEDPL</name>
<sequence precursor="true">MRPAFTSTRQAMMFGLLLLLLLLLPVMMCKSWLPPRQEIYSSLPWGVGAFPYLREQIFDEKEDMDLVFMGSSRIWWGIDTPQVQKALSEKLGRKAVVRTLAWDSPGLDPMYFIMRDLLEHRKVRVIVFSDCSMGGGNTAHPRAHAWFRWADNAGDLTGLSSRSKISFYCSTVLGMPRNLLGLLRTNLPPVQSDEISWTGFEHIPNPSFRMGSLALRMRLDKPFTDYTPHTSASPSDVCIYSEATKPEFRFLENAISPMQAVFVSKMGALAREHNVKLVYVHLPESTEMKSTLIQEPAFWPGLVGSNLTMMGIAPAKLFGGLADEDILKLFFNSEHFNQNGQIYFTSVITPRLVQVYEDQTKP</sequence>
<evidence type="ECO:0000313" key="2">
    <source>
        <dbReference type="Proteomes" id="UP000003688"/>
    </source>
</evidence>
<organism evidence="1 2">
    <name type="scientific">Pedosphaera parvula (strain Ellin514)</name>
    <dbReference type="NCBI Taxonomy" id="320771"/>
    <lineage>
        <taxon>Bacteria</taxon>
        <taxon>Pseudomonadati</taxon>
        <taxon>Verrucomicrobiota</taxon>
        <taxon>Pedosphaerae</taxon>
        <taxon>Pedosphaerales</taxon>
        <taxon>Pedosphaeraceae</taxon>
        <taxon>Pedosphaera</taxon>
    </lineage>
</organism>
<evidence type="ECO:0000313" key="1">
    <source>
        <dbReference type="EMBL" id="EEF57170.1"/>
    </source>
</evidence>
<comment type="caution">
    <text evidence="1">The sequence shown here is derived from an EMBL/GenBank/DDBJ whole genome shotgun (WGS) entry which is preliminary data.</text>
</comment>
<protein>
    <submittedName>
        <fullName evidence="1">Uncharacterized protein</fullName>
    </submittedName>
</protein>
<dbReference type="STRING" id="320771.Cflav_PD0136"/>